<feature type="compositionally biased region" description="Basic and acidic residues" evidence="1">
    <location>
        <begin position="422"/>
        <end position="432"/>
    </location>
</feature>
<sequence>MPTLSCDPAYSQLLDMNQKLHDELQDEISINKSNKRKICSLVKKLEQYYRTISLQDNIIIVHEKVIKKFKSKILICKNSLRSYNKIKNLKIRGVSTPMQNPVNVIDSIRGSLNTIQVTLQNITAEHDQYQDLLNNTNRWIERTVRERDNAQEEQDLAILAYNNDKKESCHWYFSYQNKDKHIILQNNLLQNMAAIEHVIQTLALYLASLPAYDGQETPDSYYVKLRNINEITWPMAVTGFDAVTRINNMKKFLNWLQGKFQEVMIGTNQATLKALMSENVLPYLYNHIPINMQLKIKITNSADLNAFFIKLRNIWLEAGEQCSEFLDYNNGGLEKRLKRIEAHVVKFARKDTRGAKTPQHQCSESSPFGRLEKRLEQIEALITKLIKKSKFRSSQLHMATKKKVNYTEQCEYSDKSLKSKVSNKSELRKVKQDNNSSFAHNASSDKDSHGKHVSLEKTICKIIQIEFKNYLPYIIKQTKKCISALAHDSNGENILDGSIEIDFVKKKEPTTSIVSIKCKIKYLKIPAMVLDSCVKLLIITPDIIEHVGYEINKFIKHDLSGIATVLVKSIGVVHNLLITLVPGFTIYKDFIVVKYSKPMLIFSNPLLKKYKCAID</sequence>
<reference evidence="2" key="1">
    <citation type="submission" date="2021-06" db="EMBL/GenBank/DDBJ databases">
        <authorList>
            <person name="Kallberg Y."/>
            <person name="Tangrot J."/>
            <person name="Rosling A."/>
        </authorList>
    </citation>
    <scope>NUCLEOTIDE SEQUENCE</scope>
    <source>
        <strain evidence="2">FL966</strain>
    </source>
</reference>
<dbReference type="EMBL" id="CAJVQA010000886">
    <property type="protein sequence ID" value="CAG8494451.1"/>
    <property type="molecule type" value="Genomic_DNA"/>
</dbReference>
<keyword evidence="3" id="KW-1185">Reference proteome</keyword>
<accession>A0A9N8WSI6</accession>
<evidence type="ECO:0000313" key="3">
    <source>
        <dbReference type="Proteomes" id="UP000789759"/>
    </source>
</evidence>
<feature type="region of interest" description="Disordered" evidence="1">
    <location>
        <begin position="422"/>
        <end position="449"/>
    </location>
</feature>
<dbReference type="InterPro" id="IPR021109">
    <property type="entry name" value="Peptidase_aspartic_dom_sf"/>
</dbReference>
<dbReference type="OrthoDB" id="2435188at2759"/>
<evidence type="ECO:0000313" key="2">
    <source>
        <dbReference type="EMBL" id="CAG8494451.1"/>
    </source>
</evidence>
<gene>
    <name evidence="2" type="ORF">CPELLU_LOCUS2141</name>
</gene>
<name>A0A9N8WSI6_9GLOM</name>
<dbReference type="Gene3D" id="2.40.70.10">
    <property type="entry name" value="Acid Proteases"/>
    <property type="match status" value="1"/>
</dbReference>
<organism evidence="2 3">
    <name type="scientific">Cetraspora pellucida</name>
    <dbReference type="NCBI Taxonomy" id="1433469"/>
    <lineage>
        <taxon>Eukaryota</taxon>
        <taxon>Fungi</taxon>
        <taxon>Fungi incertae sedis</taxon>
        <taxon>Mucoromycota</taxon>
        <taxon>Glomeromycotina</taxon>
        <taxon>Glomeromycetes</taxon>
        <taxon>Diversisporales</taxon>
        <taxon>Gigasporaceae</taxon>
        <taxon>Cetraspora</taxon>
    </lineage>
</organism>
<feature type="compositionally biased region" description="Polar residues" evidence="1">
    <location>
        <begin position="433"/>
        <end position="442"/>
    </location>
</feature>
<protein>
    <submittedName>
        <fullName evidence="2">17353_t:CDS:1</fullName>
    </submittedName>
</protein>
<comment type="caution">
    <text evidence="2">The sequence shown here is derived from an EMBL/GenBank/DDBJ whole genome shotgun (WGS) entry which is preliminary data.</text>
</comment>
<evidence type="ECO:0000256" key="1">
    <source>
        <dbReference type="SAM" id="MobiDB-lite"/>
    </source>
</evidence>
<dbReference type="AlphaFoldDB" id="A0A9N8WSI6"/>
<proteinExistence type="predicted"/>
<dbReference type="Proteomes" id="UP000789759">
    <property type="component" value="Unassembled WGS sequence"/>
</dbReference>